<feature type="domain" description="UspA" evidence="2">
    <location>
        <begin position="149"/>
        <end position="284"/>
    </location>
</feature>
<comment type="similarity">
    <text evidence="1">Belongs to the universal stress protein A family.</text>
</comment>
<dbReference type="Proteomes" id="UP000271031">
    <property type="component" value="Unassembled WGS sequence"/>
</dbReference>
<dbReference type="InterPro" id="IPR006016">
    <property type="entry name" value="UspA"/>
</dbReference>
<dbReference type="PANTHER" id="PTHR46268:SF6">
    <property type="entry name" value="UNIVERSAL STRESS PROTEIN UP12"/>
    <property type="match status" value="1"/>
</dbReference>
<dbReference type="Gene3D" id="3.40.50.620">
    <property type="entry name" value="HUPs"/>
    <property type="match status" value="2"/>
</dbReference>
<gene>
    <name evidence="3" type="ORF">EDM56_15150</name>
</gene>
<keyword evidence="4" id="KW-1185">Reference proteome</keyword>
<sequence>MTKLLVPIDASERSQQAVRLATAIAADKTDASLTLLHVLSPLPPGKTVTFIDPEQFTRYQKEDAMEHLQPSFELVENSRVPYTMNYEVGITHEAIGNWAQEHDMIVMGTHGYGRVAGWMLGSIGYPLLHHLPVPIILVPEETESVHAPKRILIAVDGSDHARYAAEAAIQLGKKTGAEFVLFTAVGYSFPHAEELSEDIHEKLVTSGERIIAAYEPLLRASGVTYTTKVAIGDPSLRIKEAAEQEHIDLVALGYHGTSGLTDLLVGSTVYKVIHRTTKPLLIVRS</sequence>
<dbReference type="AlphaFoldDB" id="A0A3M8DG27"/>
<evidence type="ECO:0000259" key="2">
    <source>
        <dbReference type="Pfam" id="PF00582"/>
    </source>
</evidence>
<proteinExistence type="inferred from homology"/>
<organism evidence="3 4">
    <name type="scientific">Brevibacillus fluminis</name>
    <dbReference type="NCBI Taxonomy" id="511487"/>
    <lineage>
        <taxon>Bacteria</taxon>
        <taxon>Bacillati</taxon>
        <taxon>Bacillota</taxon>
        <taxon>Bacilli</taxon>
        <taxon>Bacillales</taxon>
        <taxon>Paenibacillaceae</taxon>
        <taxon>Brevibacillus</taxon>
    </lineage>
</organism>
<evidence type="ECO:0000313" key="4">
    <source>
        <dbReference type="Proteomes" id="UP000271031"/>
    </source>
</evidence>
<dbReference type="EMBL" id="RHHQ01000012">
    <property type="protein sequence ID" value="RNB87033.1"/>
    <property type="molecule type" value="Genomic_DNA"/>
</dbReference>
<protein>
    <submittedName>
        <fullName evidence="3">Universal stress protein</fullName>
    </submittedName>
</protein>
<dbReference type="OrthoDB" id="9777884at2"/>
<dbReference type="Pfam" id="PF00582">
    <property type="entry name" value="Usp"/>
    <property type="match status" value="2"/>
</dbReference>
<dbReference type="PANTHER" id="PTHR46268">
    <property type="entry name" value="STRESS RESPONSE PROTEIN NHAX"/>
    <property type="match status" value="1"/>
</dbReference>
<evidence type="ECO:0000256" key="1">
    <source>
        <dbReference type="ARBA" id="ARBA00008791"/>
    </source>
</evidence>
<comment type="caution">
    <text evidence="3">The sequence shown here is derived from an EMBL/GenBank/DDBJ whole genome shotgun (WGS) entry which is preliminary data.</text>
</comment>
<feature type="domain" description="UspA" evidence="2">
    <location>
        <begin position="2"/>
        <end position="139"/>
    </location>
</feature>
<evidence type="ECO:0000313" key="3">
    <source>
        <dbReference type="EMBL" id="RNB87033.1"/>
    </source>
</evidence>
<dbReference type="RefSeq" id="WP_122918731.1">
    <property type="nucleotide sequence ID" value="NZ_RHHQ01000012.1"/>
</dbReference>
<dbReference type="PRINTS" id="PR01438">
    <property type="entry name" value="UNVRSLSTRESS"/>
</dbReference>
<dbReference type="InterPro" id="IPR006015">
    <property type="entry name" value="Universal_stress_UspA"/>
</dbReference>
<accession>A0A3M8DG27</accession>
<dbReference type="InterPro" id="IPR014729">
    <property type="entry name" value="Rossmann-like_a/b/a_fold"/>
</dbReference>
<reference evidence="3 4" key="1">
    <citation type="submission" date="2018-10" db="EMBL/GenBank/DDBJ databases">
        <title>Phylogenomics of Brevibacillus.</title>
        <authorList>
            <person name="Dunlap C."/>
        </authorList>
    </citation>
    <scope>NUCLEOTIDE SEQUENCE [LARGE SCALE GENOMIC DNA]</scope>
    <source>
        <strain evidence="3 4">JCM 15716</strain>
    </source>
</reference>
<name>A0A3M8DG27_9BACL</name>
<dbReference type="CDD" id="cd00293">
    <property type="entry name" value="USP-like"/>
    <property type="match status" value="2"/>
</dbReference>
<dbReference type="SUPFAM" id="SSF52402">
    <property type="entry name" value="Adenine nucleotide alpha hydrolases-like"/>
    <property type="match status" value="2"/>
</dbReference>